<evidence type="ECO:0000313" key="5">
    <source>
        <dbReference type="Proteomes" id="UP000198757"/>
    </source>
</evidence>
<dbReference type="InterPro" id="IPR029058">
    <property type="entry name" value="AB_hydrolase_fold"/>
</dbReference>
<proteinExistence type="predicted"/>
<dbReference type="AlphaFoldDB" id="A0A1G6WCX8"/>
<gene>
    <name evidence="4" type="ORF">SAMN04487894_11180</name>
</gene>
<feature type="domain" description="BD-FAE-like" evidence="3">
    <location>
        <begin position="68"/>
        <end position="169"/>
    </location>
</feature>
<dbReference type="InterPro" id="IPR049492">
    <property type="entry name" value="BD-FAE-like_dom"/>
</dbReference>
<dbReference type="EMBL" id="FMZO01000011">
    <property type="protein sequence ID" value="SDD63543.1"/>
    <property type="molecule type" value="Genomic_DNA"/>
</dbReference>
<reference evidence="5" key="1">
    <citation type="submission" date="2016-10" db="EMBL/GenBank/DDBJ databases">
        <authorList>
            <person name="Varghese N."/>
            <person name="Submissions S."/>
        </authorList>
    </citation>
    <scope>NUCLEOTIDE SEQUENCE [LARGE SCALE GENOMIC DNA]</scope>
    <source>
        <strain evidence="5">DSM 25811 / CCM 8410 / LMG 26954 / E90</strain>
    </source>
</reference>
<dbReference type="PANTHER" id="PTHR48081:SF9">
    <property type="entry name" value="CARBOXYLESTERASE"/>
    <property type="match status" value="1"/>
</dbReference>
<evidence type="ECO:0000256" key="2">
    <source>
        <dbReference type="SAM" id="SignalP"/>
    </source>
</evidence>
<dbReference type="InterPro" id="IPR050300">
    <property type="entry name" value="GDXG_lipolytic_enzyme"/>
</dbReference>
<feature type="chain" id="PRO_5011706681" evidence="2">
    <location>
        <begin position="39"/>
        <end position="293"/>
    </location>
</feature>
<protein>
    <submittedName>
        <fullName evidence="4">Alpha/beta hydrolase fold</fullName>
    </submittedName>
</protein>
<evidence type="ECO:0000313" key="4">
    <source>
        <dbReference type="EMBL" id="SDD63543.1"/>
    </source>
</evidence>
<keyword evidence="5" id="KW-1185">Reference proteome</keyword>
<dbReference type="Gene3D" id="3.40.50.1820">
    <property type="entry name" value="alpha/beta hydrolase"/>
    <property type="match status" value="1"/>
</dbReference>
<sequence length="293" mass="33467">MGRKKLYLVLSEPFQKGQNMKRLLVFAILCFVLHQAQAQDNNYEWQKDIRYYPASVNQDAYQQGQCRLDVYYPRNKKNAATIIWFHGGGLKAGKKEIPAALMNKGYIIIGVGYRFSPKVKAPEYIEDAAAAVAWAFQHVEQYGGDRRKIVLSGHSAGGYLDLMLALDKKYLQHYDVNADSLLGIVPFSAQCITHFTVREERGTDPLQPVIDSMAPLYHVRKTTPPILLITGDREKELYGRYEENAYLLRMLKLTGNTQTQLYELQGYDHGGMAQPAFPLLLQEVSRVLKQRRF</sequence>
<dbReference type="SUPFAM" id="SSF53474">
    <property type="entry name" value="alpha/beta-Hydrolases"/>
    <property type="match status" value="1"/>
</dbReference>
<dbReference type="PANTHER" id="PTHR48081">
    <property type="entry name" value="AB HYDROLASE SUPERFAMILY PROTEIN C4A8.06C"/>
    <property type="match status" value="1"/>
</dbReference>
<organism evidence="4 5">
    <name type="scientific">Niabella drilacis (strain DSM 25811 / CCM 8410 / CCUG 62505 / LMG 26954 / E90)</name>
    <dbReference type="NCBI Taxonomy" id="1285928"/>
    <lineage>
        <taxon>Bacteria</taxon>
        <taxon>Pseudomonadati</taxon>
        <taxon>Bacteroidota</taxon>
        <taxon>Chitinophagia</taxon>
        <taxon>Chitinophagales</taxon>
        <taxon>Chitinophagaceae</taxon>
        <taxon>Niabella</taxon>
    </lineage>
</organism>
<keyword evidence="2" id="KW-0732">Signal</keyword>
<dbReference type="Proteomes" id="UP000198757">
    <property type="component" value="Unassembled WGS sequence"/>
</dbReference>
<dbReference type="STRING" id="1285928.SAMN04487894_11180"/>
<keyword evidence="1 4" id="KW-0378">Hydrolase</keyword>
<accession>A0A1G6WCX8</accession>
<name>A0A1G6WCX8_NIADE</name>
<dbReference type="Pfam" id="PF20434">
    <property type="entry name" value="BD-FAE"/>
    <property type="match status" value="1"/>
</dbReference>
<dbReference type="GO" id="GO:0016787">
    <property type="term" value="F:hydrolase activity"/>
    <property type="evidence" value="ECO:0007669"/>
    <property type="project" value="UniProtKB-KW"/>
</dbReference>
<feature type="signal peptide" evidence="2">
    <location>
        <begin position="1"/>
        <end position="38"/>
    </location>
</feature>
<evidence type="ECO:0000259" key="3">
    <source>
        <dbReference type="Pfam" id="PF20434"/>
    </source>
</evidence>
<evidence type="ECO:0000256" key="1">
    <source>
        <dbReference type="ARBA" id="ARBA00022801"/>
    </source>
</evidence>